<dbReference type="InterPro" id="IPR006683">
    <property type="entry name" value="Thioestr_dom"/>
</dbReference>
<feature type="domain" description="HotDog ACOT-type" evidence="5">
    <location>
        <begin position="2"/>
        <end position="112"/>
    </location>
</feature>
<dbReference type="InterPro" id="IPR029069">
    <property type="entry name" value="HotDog_dom_sf"/>
</dbReference>
<dbReference type="CDD" id="cd03442">
    <property type="entry name" value="BFIT_BACH"/>
    <property type="match status" value="1"/>
</dbReference>
<evidence type="ECO:0000313" key="7">
    <source>
        <dbReference type="Proteomes" id="UP000285768"/>
    </source>
</evidence>
<dbReference type="Proteomes" id="UP000285768">
    <property type="component" value="Chromosome"/>
</dbReference>
<dbReference type="SUPFAM" id="SSF54637">
    <property type="entry name" value="Thioesterase/thiol ester dehydrase-isomerase"/>
    <property type="match status" value="1"/>
</dbReference>
<dbReference type="PANTHER" id="PTHR11049">
    <property type="entry name" value="ACYL COENZYME A THIOESTER HYDROLASE"/>
    <property type="match status" value="1"/>
</dbReference>
<gene>
    <name evidence="6" type="ORF">Leucomu_00360</name>
</gene>
<dbReference type="InterPro" id="IPR033120">
    <property type="entry name" value="HOTDOG_ACOT"/>
</dbReference>
<sequence length="157" mass="16897">MSEYRHVVRKWVKPEDLNQHGALFGGRLLQWVDEEAAIVAVAQLGTIDVVTRHMSAIDFSARADRGDLLELEYRVAAFGRTSITLSCRVENAVTGQQVLTLDRIVFVAVDAEGHAVAHGRTAATEGTERLRDPGAPARRGEHAAGAGESGDRAAPDA</sequence>
<evidence type="ECO:0000256" key="3">
    <source>
        <dbReference type="PROSITE-ProRule" id="PRU01106"/>
    </source>
</evidence>
<dbReference type="RefSeq" id="WP_128385979.1">
    <property type="nucleotide sequence ID" value="NZ_CP035037.1"/>
</dbReference>
<feature type="compositionally biased region" description="Basic and acidic residues" evidence="4">
    <location>
        <begin position="126"/>
        <end position="142"/>
    </location>
</feature>
<feature type="region of interest" description="Disordered" evidence="4">
    <location>
        <begin position="118"/>
        <end position="157"/>
    </location>
</feature>
<proteinExistence type="inferred from homology"/>
<evidence type="ECO:0000259" key="5">
    <source>
        <dbReference type="PROSITE" id="PS51770"/>
    </source>
</evidence>
<name>A0ABX5QC45_9MICO</name>
<evidence type="ECO:0000256" key="2">
    <source>
        <dbReference type="ARBA" id="ARBA00022801"/>
    </source>
</evidence>
<reference evidence="6 7" key="1">
    <citation type="submission" date="2019-01" db="EMBL/GenBank/DDBJ databases">
        <title>Leucobacter muris sp. nov. isolated from the nose of a laboratory mouse.</title>
        <authorList>
            <person name="Benga L."/>
            <person name="Sproeer C."/>
            <person name="Schumann P."/>
            <person name="Verbarg S."/>
            <person name="Bunk B."/>
            <person name="Engelhardt E."/>
            <person name="Benten P.M."/>
            <person name="Sager M."/>
        </authorList>
    </citation>
    <scope>NUCLEOTIDE SEQUENCE [LARGE SCALE GENOMIC DNA]</scope>
    <source>
        <strain evidence="6 7">DSM 101948</strain>
    </source>
</reference>
<protein>
    <submittedName>
        <fullName evidence="6">Acyl-CoA thioesterase</fullName>
    </submittedName>
</protein>
<dbReference type="EMBL" id="CP035037">
    <property type="protein sequence ID" value="QAB16593.1"/>
    <property type="molecule type" value="Genomic_DNA"/>
</dbReference>
<keyword evidence="2 3" id="KW-0378">Hydrolase</keyword>
<accession>A0ABX5QC45</accession>
<evidence type="ECO:0000313" key="6">
    <source>
        <dbReference type="EMBL" id="QAB16593.1"/>
    </source>
</evidence>
<organism evidence="6 7">
    <name type="scientific">Leucobacter muris</name>
    <dbReference type="NCBI Taxonomy" id="1935379"/>
    <lineage>
        <taxon>Bacteria</taxon>
        <taxon>Bacillati</taxon>
        <taxon>Actinomycetota</taxon>
        <taxon>Actinomycetes</taxon>
        <taxon>Micrococcales</taxon>
        <taxon>Microbacteriaceae</taxon>
        <taxon>Leucobacter</taxon>
    </lineage>
</organism>
<keyword evidence="7" id="KW-1185">Reference proteome</keyword>
<evidence type="ECO:0000256" key="4">
    <source>
        <dbReference type="SAM" id="MobiDB-lite"/>
    </source>
</evidence>
<evidence type="ECO:0000256" key="1">
    <source>
        <dbReference type="ARBA" id="ARBA00010458"/>
    </source>
</evidence>
<dbReference type="PANTHER" id="PTHR11049:SF31">
    <property type="entry name" value="HOTDOG ACOT-TYPE DOMAIN-CONTAINING PROTEIN"/>
    <property type="match status" value="1"/>
</dbReference>
<comment type="similarity">
    <text evidence="1">Belongs to the acyl coenzyme A hydrolase family.</text>
</comment>
<dbReference type="InterPro" id="IPR040170">
    <property type="entry name" value="Cytosol_ACT"/>
</dbReference>
<dbReference type="PROSITE" id="PS51770">
    <property type="entry name" value="HOTDOG_ACOT"/>
    <property type="match status" value="1"/>
</dbReference>
<dbReference type="Gene3D" id="3.10.129.10">
    <property type="entry name" value="Hotdog Thioesterase"/>
    <property type="match status" value="1"/>
</dbReference>
<dbReference type="Pfam" id="PF03061">
    <property type="entry name" value="4HBT"/>
    <property type="match status" value="1"/>
</dbReference>